<dbReference type="RefSeq" id="WP_306944229.1">
    <property type="nucleotide sequence ID" value="NZ_CP132976.1"/>
</dbReference>
<protein>
    <submittedName>
        <fullName evidence="2">Helix-turn-helix transcriptional regulator</fullName>
    </submittedName>
</protein>
<evidence type="ECO:0000259" key="1">
    <source>
        <dbReference type="PROSITE" id="PS50943"/>
    </source>
</evidence>
<reference evidence="2 3" key="1">
    <citation type="submission" date="2023-08" db="EMBL/GenBank/DDBJ databases">
        <title>Achromobacter seleniivolatilans sp. nov., isolated from seleniferous soil.</title>
        <authorList>
            <person name="Zhang S."/>
            <person name="Li K."/>
            <person name="Peng J."/>
            <person name="Zhao Q."/>
            <person name="Wang H."/>
            <person name="Guo Y."/>
        </authorList>
    </citation>
    <scope>NUCLEOTIDE SEQUENCE [LARGE SCALE GENOMIC DNA]</scope>
    <source>
        <strain evidence="2 3">R39</strain>
    </source>
</reference>
<dbReference type="Gene3D" id="1.10.260.40">
    <property type="entry name" value="lambda repressor-like DNA-binding domains"/>
    <property type="match status" value="1"/>
</dbReference>
<dbReference type="InterPro" id="IPR010982">
    <property type="entry name" value="Lambda_DNA-bd_dom_sf"/>
</dbReference>
<dbReference type="InterPro" id="IPR001387">
    <property type="entry name" value="Cro/C1-type_HTH"/>
</dbReference>
<evidence type="ECO:0000313" key="3">
    <source>
        <dbReference type="Proteomes" id="UP001234798"/>
    </source>
</evidence>
<organism evidence="2 3">
    <name type="scientific">Achromobacter seleniivolatilans</name>
    <dbReference type="NCBI Taxonomy" id="3047478"/>
    <lineage>
        <taxon>Bacteria</taxon>
        <taxon>Pseudomonadati</taxon>
        <taxon>Pseudomonadota</taxon>
        <taxon>Betaproteobacteria</taxon>
        <taxon>Burkholderiales</taxon>
        <taxon>Alcaligenaceae</taxon>
        <taxon>Achromobacter</taxon>
    </lineage>
</organism>
<name>A0ABY9M4Q9_9BURK</name>
<evidence type="ECO:0000313" key="2">
    <source>
        <dbReference type="EMBL" id="WMD20792.1"/>
    </source>
</evidence>
<accession>A0ABY9M4Q9</accession>
<feature type="domain" description="HTH cro/C1-type" evidence="1">
    <location>
        <begin position="66"/>
        <end position="120"/>
    </location>
</feature>
<keyword evidence="3" id="KW-1185">Reference proteome</keyword>
<dbReference type="Proteomes" id="UP001234798">
    <property type="component" value="Chromosome"/>
</dbReference>
<dbReference type="EMBL" id="CP132976">
    <property type="protein sequence ID" value="WMD20792.1"/>
    <property type="molecule type" value="Genomic_DNA"/>
</dbReference>
<gene>
    <name evidence="2" type="ORF">RAS12_00010</name>
</gene>
<dbReference type="SUPFAM" id="SSF47413">
    <property type="entry name" value="lambda repressor-like DNA-binding domains"/>
    <property type="match status" value="1"/>
</dbReference>
<dbReference type="PROSITE" id="PS50943">
    <property type="entry name" value="HTH_CROC1"/>
    <property type="match status" value="1"/>
</dbReference>
<sequence length="144" mass="16159">MSFLKSIMQFTFSQPVRRPPSTLVSPQPMRQVEVLTSTKSHCVTSSNLSLPFAVLDLLVTRHCSAVRAWRTHRGLAMASLQERTNMHSPTLSALDRGDVELCEWTVEILAKALRVDPSLLLKAEMLSVKTREGSAWPLTTLERK</sequence>
<proteinExistence type="predicted"/>
<dbReference type="CDD" id="cd00093">
    <property type="entry name" value="HTH_XRE"/>
    <property type="match status" value="1"/>
</dbReference>